<dbReference type="InterPro" id="IPR021005">
    <property type="entry name" value="Znf_CGNR"/>
</dbReference>
<proteinExistence type="predicted"/>
<dbReference type="PANTHER" id="PTHR35525">
    <property type="entry name" value="BLL6575 PROTEIN"/>
    <property type="match status" value="1"/>
</dbReference>
<sequence length="182" mass="19359">MGDKQGFRFHGGRPSVNFTATVGERWRDGGFERVPDPAALGRWFTAAGLTPEDPPCTAADLTAARELREAVYRLLRGGTAGEDVATVNRWAAHPPPVTTLAVTPAGLRARPVPASVPSLLGLVAADAVAVLGGPDAARVRECANPECSLLFLDTSRAGARRWCSMGSCGSREKMQRYRSGDR</sequence>
<organism evidence="2 3">
    <name type="scientific">Amycolatopsis tolypomycina</name>
    <dbReference type="NCBI Taxonomy" id="208445"/>
    <lineage>
        <taxon>Bacteria</taxon>
        <taxon>Bacillati</taxon>
        <taxon>Actinomycetota</taxon>
        <taxon>Actinomycetes</taxon>
        <taxon>Pseudonocardiales</taxon>
        <taxon>Pseudonocardiaceae</taxon>
        <taxon>Amycolatopsis</taxon>
    </lineage>
</organism>
<dbReference type="STRING" id="208445.SAMN04489727_3092"/>
<dbReference type="Gene3D" id="1.10.3300.10">
    <property type="entry name" value="Jann2411-like domain"/>
    <property type="match status" value="1"/>
</dbReference>
<dbReference type="OrthoDB" id="123307at2"/>
<accession>A0A1H4QZ47</accession>
<evidence type="ECO:0000313" key="2">
    <source>
        <dbReference type="EMBL" id="SEC24903.1"/>
    </source>
</evidence>
<dbReference type="Proteomes" id="UP000199622">
    <property type="component" value="Unassembled WGS sequence"/>
</dbReference>
<dbReference type="AlphaFoldDB" id="A0A1H4QZ47"/>
<dbReference type="InterPro" id="IPR023286">
    <property type="entry name" value="ABATE_dom_sf"/>
</dbReference>
<reference evidence="3" key="1">
    <citation type="submission" date="2016-10" db="EMBL/GenBank/DDBJ databases">
        <authorList>
            <person name="Varghese N."/>
            <person name="Submissions S."/>
        </authorList>
    </citation>
    <scope>NUCLEOTIDE SEQUENCE [LARGE SCALE GENOMIC DNA]</scope>
    <source>
        <strain evidence="3">DSM 44544</strain>
    </source>
</reference>
<dbReference type="InterPro" id="IPR010852">
    <property type="entry name" value="ABATE"/>
</dbReference>
<dbReference type="RefSeq" id="WP_091307589.1">
    <property type="nucleotide sequence ID" value="NZ_FNSO01000004.1"/>
</dbReference>
<dbReference type="Pfam" id="PF07336">
    <property type="entry name" value="ABATE"/>
    <property type="match status" value="1"/>
</dbReference>
<protein>
    <submittedName>
        <fullName evidence="2">Conserved protein containing a Zn-ribbon-like motif, possibly RNA-binding</fullName>
    </submittedName>
</protein>
<dbReference type="Pfam" id="PF11706">
    <property type="entry name" value="zf-CGNR"/>
    <property type="match status" value="1"/>
</dbReference>
<evidence type="ECO:0000259" key="1">
    <source>
        <dbReference type="Pfam" id="PF11706"/>
    </source>
</evidence>
<evidence type="ECO:0000313" key="3">
    <source>
        <dbReference type="Proteomes" id="UP000199622"/>
    </source>
</evidence>
<dbReference type="EMBL" id="FNSO01000004">
    <property type="protein sequence ID" value="SEC24903.1"/>
    <property type="molecule type" value="Genomic_DNA"/>
</dbReference>
<feature type="domain" description="Zinc finger CGNR" evidence="1">
    <location>
        <begin position="138"/>
        <end position="178"/>
    </location>
</feature>
<dbReference type="SUPFAM" id="SSF160904">
    <property type="entry name" value="Jann2411-like"/>
    <property type="match status" value="1"/>
</dbReference>
<dbReference type="PANTHER" id="PTHR35525:SF3">
    <property type="entry name" value="BLL6575 PROTEIN"/>
    <property type="match status" value="1"/>
</dbReference>
<name>A0A1H4QZ47_9PSEU</name>
<gene>
    <name evidence="2" type="ORF">SAMN04489727_3092</name>
</gene>
<keyword evidence="3" id="KW-1185">Reference proteome</keyword>